<feature type="coiled-coil region" evidence="2">
    <location>
        <begin position="69"/>
        <end position="96"/>
    </location>
</feature>
<reference evidence="4 5" key="1">
    <citation type="submission" date="2024-04" db="EMBL/GenBank/DDBJ databases">
        <title>Isolation of an actinomycete strain from pig manure.</title>
        <authorList>
            <person name="Gong T."/>
            <person name="Yu Z."/>
            <person name="An M."/>
            <person name="Wei C."/>
            <person name="Yang W."/>
            <person name="Liu L."/>
        </authorList>
    </citation>
    <scope>NUCLEOTIDE SEQUENCE [LARGE SCALE GENOMIC DNA]</scope>
    <source>
        <strain evidence="4 5">ZF39</strain>
    </source>
</reference>
<dbReference type="EMBL" id="CP154795">
    <property type="protein sequence ID" value="XAN08216.1"/>
    <property type="molecule type" value="Genomic_DNA"/>
</dbReference>
<dbReference type="Proteomes" id="UP001442841">
    <property type="component" value="Chromosome"/>
</dbReference>
<evidence type="ECO:0000313" key="4">
    <source>
        <dbReference type="EMBL" id="XAN08216.1"/>
    </source>
</evidence>
<dbReference type="Pfam" id="PF13333">
    <property type="entry name" value="rve_2"/>
    <property type="match status" value="1"/>
</dbReference>
<evidence type="ECO:0000256" key="2">
    <source>
        <dbReference type="SAM" id="Coils"/>
    </source>
</evidence>
<evidence type="ECO:0000259" key="3">
    <source>
        <dbReference type="PROSITE" id="PS50994"/>
    </source>
</evidence>
<protein>
    <submittedName>
        <fullName evidence="4">IS3 family transposase</fullName>
    </submittedName>
</protein>
<comment type="function">
    <text evidence="1">Involved in the transposition of the insertion sequence.</text>
</comment>
<dbReference type="InterPro" id="IPR025948">
    <property type="entry name" value="HTH-like_dom"/>
</dbReference>
<dbReference type="NCBIfam" id="NF033516">
    <property type="entry name" value="transpos_IS3"/>
    <property type="match status" value="1"/>
</dbReference>
<dbReference type="SUPFAM" id="SSF53098">
    <property type="entry name" value="Ribonuclease H-like"/>
    <property type="match status" value="1"/>
</dbReference>
<keyword evidence="5" id="KW-1185">Reference proteome</keyword>
<gene>
    <name evidence="4" type="ORF">AADG42_13185</name>
</gene>
<organism evidence="4 5">
    <name type="scientific">Ammonicoccus fulvus</name>
    <dbReference type="NCBI Taxonomy" id="3138240"/>
    <lineage>
        <taxon>Bacteria</taxon>
        <taxon>Bacillati</taxon>
        <taxon>Actinomycetota</taxon>
        <taxon>Actinomycetes</taxon>
        <taxon>Propionibacteriales</taxon>
        <taxon>Propionibacteriaceae</taxon>
        <taxon>Ammonicoccus</taxon>
    </lineage>
</organism>
<dbReference type="Pfam" id="PF01527">
    <property type="entry name" value="HTH_Tnp_1"/>
    <property type="match status" value="1"/>
</dbReference>
<dbReference type="Gene3D" id="3.30.420.10">
    <property type="entry name" value="Ribonuclease H-like superfamily/Ribonuclease H"/>
    <property type="match status" value="1"/>
</dbReference>
<dbReference type="InterPro" id="IPR009057">
    <property type="entry name" value="Homeodomain-like_sf"/>
</dbReference>
<dbReference type="SUPFAM" id="SSF46689">
    <property type="entry name" value="Homeodomain-like"/>
    <property type="match status" value="1"/>
</dbReference>
<dbReference type="PANTHER" id="PTHR46889:SF4">
    <property type="entry name" value="TRANSPOSASE INSO FOR INSERTION SEQUENCE ELEMENT IS911B-RELATED"/>
    <property type="match status" value="1"/>
</dbReference>
<accession>A0ABZ3FQ77</accession>
<evidence type="ECO:0000256" key="1">
    <source>
        <dbReference type="ARBA" id="ARBA00002286"/>
    </source>
</evidence>
<dbReference type="Pfam" id="PF00665">
    <property type="entry name" value="rve"/>
    <property type="match status" value="1"/>
</dbReference>
<dbReference type="InterPro" id="IPR036397">
    <property type="entry name" value="RNaseH_sf"/>
</dbReference>
<dbReference type="InterPro" id="IPR048020">
    <property type="entry name" value="Transpos_IS3"/>
</dbReference>
<proteinExistence type="predicted"/>
<name>A0ABZ3FQ77_9ACTN</name>
<feature type="domain" description="Integrase catalytic" evidence="3">
    <location>
        <begin position="244"/>
        <end position="415"/>
    </location>
</feature>
<sequence>MMRVIGAPRKYSVELQQRATRMAVDARKDPESSRGAIKRVADQLGVHPEALRNWVRQAEVDGGLRPGTTTDDSQRLAELEREVRELRRANEILKTSAAFFAAGGARPQDQVAVPVGVLVDYIDQHRDRFGVEPICAVLKDAGVQIAPSTYYAARKRPPSARAVRDAELVAQIKVAHKANLGVYGARKIHAELNRKGVEVARCTVERLMRAEGLRGITREKTRKTTIVEGAQTQRPEDLVQREFVASGPNQLWVADLTYVRTHAGWTYVAFVLDVFSRMIVGWQVSTSLRTDLALDALDMGLWARRRAGQDVTGLVHHSDRGVQYRAVRYTERLAEADAVASVGSKGDSYDNAMAEALNSLFKAECIRNPVMRPTGGWKSVVDVEIAVAEYVDWYNHRRLHGEIGLVPPAEYETHHWATTTIQHYRKNQVLTEAGTN</sequence>
<dbReference type="Gene3D" id="1.10.10.10">
    <property type="entry name" value="Winged helix-like DNA-binding domain superfamily/Winged helix DNA-binding domain"/>
    <property type="match status" value="1"/>
</dbReference>
<keyword evidence="2" id="KW-0175">Coiled coil</keyword>
<dbReference type="InterPro" id="IPR012337">
    <property type="entry name" value="RNaseH-like_sf"/>
</dbReference>
<dbReference type="InterPro" id="IPR001584">
    <property type="entry name" value="Integrase_cat-core"/>
</dbReference>
<dbReference type="Pfam" id="PF13276">
    <property type="entry name" value="HTH_21"/>
    <property type="match status" value="1"/>
</dbReference>
<dbReference type="PANTHER" id="PTHR46889">
    <property type="entry name" value="TRANSPOSASE INSF FOR INSERTION SEQUENCE IS3B-RELATED"/>
    <property type="match status" value="1"/>
</dbReference>
<dbReference type="PROSITE" id="PS50994">
    <property type="entry name" value="INTEGRASE"/>
    <property type="match status" value="1"/>
</dbReference>
<dbReference type="InterPro" id="IPR002514">
    <property type="entry name" value="Transposase_8"/>
</dbReference>
<evidence type="ECO:0000313" key="5">
    <source>
        <dbReference type="Proteomes" id="UP001442841"/>
    </source>
</evidence>
<dbReference type="InterPro" id="IPR036388">
    <property type="entry name" value="WH-like_DNA-bd_sf"/>
</dbReference>
<dbReference type="InterPro" id="IPR050900">
    <property type="entry name" value="Transposase_IS3/IS150/IS904"/>
</dbReference>